<keyword evidence="5" id="KW-1185">Reference proteome</keyword>
<reference evidence="4 5" key="1">
    <citation type="journal article" date="2016" name="Sci. Rep.">
        <title>Metabolic traits of an uncultured archaeal lineage -MSBL1- from brine pools of the Red Sea.</title>
        <authorList>
            <person name="Mwirichia R."/>
            <person name="Alam I."/>
            <person name="Rashid M."/>
            <person name="Vinu M."/>
            <person name="Ba-Alawi W."/>
            <person name="Anthony Kamau A."/>
            <person name="Kamanda Ngugi D."/>
            <person name="Goker M."/>
            <person name="Klenk H.P."/>
            <person name="Bajic V."/>
            <person name="Stingl U."/>
        </authorList>
    </citation>
    <scope>NUCLEOTIDE SEQUENCE [LARGE SCALE GENOMIC DNA]</scope>
    <source>
        <strain evidence="4">SCGC-AAA259B11</strain>
    </source>
</reference>
<dbReference type="Pfam" id="PF18998">
    <property type="entry name" value="Flg_new_2"/>
    <property type="match status" value="1"/>
</dbReference>
<feature type="compositionally biased region" description="Basic and acidic residues" evidence="1">
    <location>
        <begin position="112"/>
        <end position="133"/>
    </location>
</feature>
<dbReference type="InterPro" id="IPR035986">
    <property type="entry name" value="PKD_dom_sf"/>
</dbReference>
<keyword evidence="2" id="KW-1133">Transmembrane helix</keyword>
<sequence>MQNPSHSYSQAGDYTVILEVTDEDGAMGSCRQTISVTLAQNTLSTFAIPSDGGNVTLSPAGGTNEKGTEVTVTAEPASGYRFDHWSGDLSGTSKTKTVTINSDMEIIAHFIETGEEKQSSEKLPEEDSQRETGTEYPLTWIGLGVIIALITGIGIGKKT</sequence>
<protein>
    <recommendedName>
        <fullName evidence="3">PKD domain-containing protein</fullName>
    </recommendedName>
</protein>
<organism evidence="4 5">
    <name type="scientific">candidate division MSBL1 archaeon SCGC-AAA259B11</name>
    <dbReference type="NCBI Taxonomy" id="1698260"/>
    <lineage>
        <taxon>Archaea</taxon>
        <taxon>Methanobacteriati</taxon>
        <taxon>Methanobacteriota</taxon>
        <taxon>candidate division MSBL1</taxon>
    </lineage>
</organism>
<dbReference type="Pfam" id="PF18911">
    <property type="entry name" value="PKD_4"/>
    <property type="match status" value="1"/>
</dbReference>
<dbReference type="CDD" id="cd00146">
    <property type="entry name" value="PKD"/>
    <property type="match status" value="1"/>
</dbReference>
<dbReference type="AlphaFoldDB" id="A0A133U7L6"/>
<keyword evidence="2" id="KW-0812">Transmembrane</keyword>
<dbReference type="InterPro" id="IPR044060">
    <property type="entry name" value="Bacterial_rp_domain"/>
</dbReference>
<dbReference type="Gene3D" id="2.60.40.10">
    <property type="entry name" value="Immunoglobulins"/>
    <property type="match status" value="1"/>
</dbReference>
<accession>A0A133U7L6</accession>
<dbReference type="InterPro" id="IPR013783">
    <property type="entry name" value="Ig-like_fold"/>
</dbReference>
<evidence type="ECO:0000313" key="4">
    <source>
        <dbReference type="EMBL" id="KXA90191.1"/>
    </source>
</evidence>
<dbReference type="SUPFAM" id="SSF49299">
    <property type="entry name" value="PKD domain"/>
    <property type="match status" value="1"/>
</dbReference>
<dbReference type="Proteomes" id="UP000070184">
    <property type="component" value="Unassembled WGS sequence"/>
</dbReference>
<evidence type="ECO:0000259" key="3">
    <source>
        <dbReference type="PROSITE" id="PS50093"/>
    </source>
</evidence>
<gene>
    <name evidence="4" type="ORF">AKJ61_01225</name>
</gene>
<dbReference type="PROSITE" id="PS50093">
    <property type="entry name" value="PKD"/>
    <property type="match status" value="1"/>
</dbReference>
<name>A0A133U7L6_9EURY</name>
<keyword evidence="2" id="KW-0472">Membrane</keyword>
<evidence type="ECO:0000256" key="2">
    <source>
        <dbReference type="SAM" id="Phobius"/>
    </source>
</evidence>
<dbReference type="EMBL" id="LHXK01000010">
    <property type="protein sequence ID" value="KXA90191.1"/>
    <property type="molecule type" value="Genomic_DNA"/>
</dbReference>
<feature type="transmembrane region" description="Helical" evidence="2">
    <location>
        <begin position="138"/>
        <end position="156"/>
    </location>
</feature>
<dbReference type="PATRIC" id="fig|1698260.3.peg.1132"/>
<evidence type="ECO:0000256" key="1">
    <source>
        <dbReference type="SAM" id="MobiDB-lite"/>
    </source>
</evidence>
<evidence type="ECO:0000313" key="5">
    <source>
        <dbReference type="Proteomes" id="UP000070184"/>
    </source>
</evidence>
<feature type="region of interest" description="Disordered" evidence="1">
    <location>
        <begin position="112"/>
        <end position="134"/>
    </location>
</feature>
<dbReference type="InterPro" id="IPR000601">
    <property type="entry name" value="PKD_dom"/>
</dbReference>
<comment type="caution">
    <text evidence="4">The sequence shown here is derived from an EMBL/GenBank/DDBJ whole genome shotgun (WGS) entry which is preliminary data.</text>
</comment>
<proteinExistence type="predicted"/>
<feature type="domain" description="PKD" evidence="3">
    <location>
        <begin position="1"/>
        <end position="43"/>
    </location>
</feature>